<name>A0A7C4RUL9_9BACT</name>
<dbReference type="GO" id="GO:0016020">
    <property type="term" value="C:membrane"/>
    <property type="evidence" value="ECO:0007669"/>
    <property type="project" value="InterPro"/>
</dbReference>
<evidence type="ECO:0000256" key="5">
    <source>
        <dbReference type="SAM" id="Phobius"/>
    </source>
</evidence>
<keyword evidence="4" id="KW-0175">Coiled coil</keyword>
<accession>A0A7C4RUL9</accession>
<dbReference type="SMART" id="SM00304">
    <property type="entry name" value="HAMP"/>
    <property type="match status" value="1"/>
</dbReference>
<keyword evidence="5" id="KW-0812">Transmembrane</keyword>
<comment type="caution">
    <text evidence="8">The sequence shown here is derived from an EMBL/GenBank/DDBJ whole genome shotgun (WGS) entry which is preliminary data.</text>
</comment>
<keyword evidence="5" id="KW-1133">Transmembrane helix</keyword>
<feature type="domain" description="HAMP" evidence="7">
    <location>
        <begin position="59"/>
        <end position="111"/>
    </location>
</feature>
<dbReference type="Gene3D" id="6.10.340.10">
    <property type="match status" value="1"/>
</dbReference>
<organism evidence="8">
    <name type="scientific">Desulfatirhabdium butyrativorans</name>
    <dbReference type="NCBI Taxonomy" id="340467"/>
    <lineage>
        <taxon>Bacteria</taxon>
        <taxon>Pseudomonadati</taxon>
        <taxon>Thermodesulfobacteriota</taxon>
        <taxon>Desulfobacteria</taxon>
        <taxon>Desulfobacterales</taxon>
        <taxon>Desulfatirhabdiaceae</taxon>
        <taxon>Desulfatirhabdium</taxon>
    </lineage>
</organism>
<evidence type="ECO:0000256" key="2">
    <source>
        <dbReference type="ARBA" id="ARBA00029447"/>
    </source>
</evidence>
<dbReference type="InterPro" id="IPR004089">
    <property type="entry name" value="MCPsignal_dom"/>
</dbReference>
<dbReference type="SMART" id="SM00283">
    <property type="entry name" value="MA"/>
    <property type="match status" value="1"/>
</dbReference>
<dbReference type="PANTHER" id="PTHR32089:SF112">
    <property type="entry name" value="LYSOZYME-LIKE PROTEIN-RELATED"/>
    <property type="match status" value="1"/>
</dbReference>
<dbReference type="GO" id="GO:0007165">
    <property type="term" value="P:signal transduction"/>
    <property type="evidence" value="ECO:0007669"/>
    <property type="project" value="UniProtKB-KW"/>
</dbReference>
<feature type="coiled-coil region" evidence="4">
    <location>
        <begin position="393"/>
        <end position="420"/>
    </location>
</feature>
<dbReference type="Pfam" id="PF00015">
    <property type="entry name" value="MCPsignal"/>
    <property type="match status" value="1"/>
</dbReference>
<dbReference type="Gene3D" id="1.10.287.950">
    <property type="entry name" value="Methyl-accepting chemotaxis protein"/>
    <property type="match status" value="1"/>
</dbReference>
<dbReference type="AlphaFoldDB" id="A0A7C4RUL9"/>
<comment type="similarity">
    <text evidence="2">Belongs to the methyl-accepting chemotaxis (MCP) protein family.</text>
</comment>
<dbReference type="PROSITE" id="PS50885">
    <property type="entry name" value="HAMP"/>
    <property type="match status" value="1"/>
</dbReference>
<keyword evidence="1 3" id="KW-0807">Transducer</keyword>
<evidence type="ECO:0000256" key="4">
    <source>
        <dbReference type="SAM" id="Coils"/>
    </source>
</evidence>
<dbReference type="Pfam" id="PF00672">
    <property type="entry name" value="HAMP"/>
    <property type="match status" value="1"/>
</dbReference>
<dbReference type="InterPro" id="IPR003660">
    <property type="entry name" value="HAMP_dom"/>
</dbReference>
<evidence type="ECO:0000259" key="6">
    <source>
        <dbReference type="PROSITE" id="PS50111"/>
    </source>
</evidence>
<feature type="transmembrane region" description="Helical" evidence="5">
    <location>
        <begin position="36"/>
        <end position="57"/>
    </location>
</feature>
<proteinExistence type="inferred from homology"/>
<sequence length="421" mass="46342">MGRTSLKNKLILSFLGLLLAVMVVVGLVNTLTKDFYLAQASSTAVAMALGVVFGTMVSNSVLKRLNRLREAARQVGTGDLSVQVTIQSLDELRELEEMFARMVQELRQAIVDIHQLFNRIQTAGQELNVLVRKAADDNQQVAQAASFIAKGSEKQVVVAEKTAEQIDRGLIAMEEMVAQSARTVARVADAKTAAEKGEGHARQTLSQLQQVIAQMGSYAQPMYRVASKIDKIRLVVNVIEEIARKTDLLSLNASIEATRAGEQGKGFALVAEEIRSMAENSKRSSAEIDRMVNDILKDNAEVIGVLQKSQEGIGKGEAIIQNVIDTFGGVLSVVDKIYGEVKEIEEITDKQVRQMRRFLDQFGDLKKLADDNRGAAVRTIAAVRRQHQNMKTMVQTMQALNELSEQMVQAKQRFQLAAADE</sequence>
<gene>
    <name evidence="8" type="ORF">ENS29_16785</name>
</gene>
<dbReference type="SUPFAM" id="SSF58104">
    <property type="entry name" value="Methyl-accepting chemotaxis protein (MCP) signaling domain"/>
    <property type="match status" value="1"/>
</dbReference>
<dbReference type="PANTHER" id="PTHR32089">
    <property type="entry name" value="METHYL-ACCEPTING CHEMOTAXIS PROTEIN MCPB"/>
    <property type="match status" value="1"/>
</dbReference>
<evidence type="ECO:0000256" key="1">
    <source>
        <dbReference type="ARBA" id="ARBA00023224"/>
    </source>
</evidence>
<dbReference type="PROSITE" id="PS50111">
    <property type="entry name" value="CHEMOTAXIS_TRANSDUC_2"/>
    <property type="match status" value="1"/>
</dbReference>
<evidence type="ECO:0000313" key="8">
    <source>
        <dbReference type="EMBL" id="HGU34481.1"/>
    </source>
</evidence>
<protein>
    <submittedName>
        <fullName evidence="8">Methyl-accepting chemotaxis protein</fullName>
    </submittedName>
</protein>
<feature type="domain" description="Methyl-accepting transducer" evidence="6">
    <location>
        <begin position="130"/>
        <end position="366"/>
    </location>
</feature>
<dbReference type="EMBL" id="DSUH01000380">
    <property type="protein sequence ID" value="HGU34481.1"/>
    <property type="molecule type" value="Genomic_DNA"/>
</dbReference>
<evidence type="ECO:0000256" key="3">
    <source>
        <dbReference type="PROSITE-ProRule" id="PRU00284"/>
    </source>
</evidence>
<reference evidence="8" key="1">
    <citation type="journal article" date="2020" name="mSystems">
        <title>Genome- and Community-Level Interaction Insights into Carbon Utilization and Element Cycling Functions of Hydrothermarchaeota in Hydrothermal Sediment.</title>
        <authorList>
            <person name="Zhou Z."/>
            <person name="Liu Y."/>
            <person name="Xu W."/>
            <person name="Pan J."/>
            <person name="Luo Z.H."/>
            <person name="Li M."/>
        </authorList>
    </citation>
    <scope>NUCLEOTIDE SEQUENCE [LARGE SCALE GENOMIC DNA]</scope>
    <source>
        <strain evidence="8">SpSt-477</strain>
    </source>
</reference>
<keyword evidence="5" id="KW-0472">Membrane</keyword>
<evidence type="ECO:0000259" key="7">
    <source>
        <dbReference type="PROSITE" id="PS50885"/>
    </source>
</evidence>
<dbReference type="CDD" id="cd06225">
    <property type="entry name" value="HAMP"/>
    <property type="match status" value="1"/>
</dbReference>